<evidence type="ECO:0000256" key="4">
    <source>
        <dbReference type="ARBA" id="ARBA00022475"/>
    </source>
</evidence>
<feature type="transmembrane region" description="Helical" evidence="8">
    <location>
        <begin position="128"/>
        <end position="151"/>
    </location>
</feature>
<dbReference type="GO" id="GO:0005886">
    <property type="term" value="C:plasma membrane"/>
    <property type="evidence" value="ECO:0007669"/>
    <property type="project" value="UniProtKB-SubCell"/>
</dbReference>
<evidence type="ECO:0000313" key="10">
    <source>
        <dbReference type="Proteomes" id="UP000027644"/>
    </source>
</evidence>
<accession>A0A074VCP1</accession>
<evidence type="ECO:0000256" key="5">
    <source>
        <dbReference type="ARBA" id="ARBA00022692"/>
    </source>
</evidence>
<dbReference type="GO" id="GO:0022857">
    <property type="term" value="F:transmembrane transporter activity"/>
    <property type="evidence" value="ECO:0007669"/>
    <property type="project" value="InterPro"/>
</dbReference>
<dbReference type="SUPFAM" id="SSF81345">
    <property type="entry name" value="ABC transporter involved in vitamin B12 uptake, BtuC"/>
    <property type="match status" value="1"/>
</dbReference>
<dbReference type="CDD" id="cd06550">
    <property type="entry name" value="TM_ABC_iron-siderophores_like"/>
    <property type="match status" value="1"/>
</dbReference>
<dbReference type="InterPro" id="IPR037294">
    <property type="entry name" value="ABC_BtuC-like"/>
</dbReference>
<evidence type="ECO:0000256" key="6">
    <source>
        <dbReference type="ARBA" id="ARBA00022989"/>
    </source>
</evidence>
<keyword evidence="4" id="KW-1003">Cell membrane</keyword>
<feature type="transmembrane region" description="Helical" evidence="8">
    <location>
        <begin position="288"/>
        <end position="309"/>
    </location>
</feature>
<feature type="transmembrane region" description="Helical" evidence="8">
    <location>
        <begin position="69"/>
        <end position="88"/>
    </location>
</feature>
<dbReference type="Pfam" id="PF01032">
    <property type="entry name" value="FecCD"/>
    <property type="match status" value="1"/>
</dbReference>
<dbReference type="AlphaFoldDB" id="A0A074VCP1"/>
<feature type="transmembrane region" description="Helical" evidence="8">
    <location>
        <begin position="6"/>
        <end position="25"/>
    </location>
</feature>
<evidence type="ECO:0000256" key="8">
    <source>
        <dbReference type="SAM" id="Phobius"/>
    </source>
</evidence>
<feature type="transmembrane region" description="Helical" evidence="8">
    <location>
        <begin position="177"/>
        <end position="195"/>
    </location>
</feature>
<keyword evidence="5 8" id="KW-0812">Transmembrane</keyword>
<dbReference type="Proteomes" id="UP000027644">
    <property type="component" value="Unassembled WGS sequence"/>
</dbReference>
<feature type="transmembrane region" description="Helical" evidence="8">
    <location>
        <begin position="221"/>
        <end position="251"/>
    </location>
</feature>
<keyword evidence="7 8" id="KW-0472">Membrane</keyword>
<protein>
    <submittedName>
        <fullName evidence="9">ABC-type enterochelin transport system, permease component</fullName>
    </submittedName>
</protein>
<organism evidence="9 10">
    <name type="scientific">Snodgrassella alvi SCGC AB-598-J21</name>
    <dbReference type="NCBI Taxonomy" id="1385367"/>
    <lineage>
        <taxon>Bacteria</taxon>
        <taxon>Pseudomonadati</taxon>
        <taxon>Pseudomonadota</taxon>
        <taxon>Betaproteobacteria</taxon>
        <taxon>Neisseriales</taxon>
        <taxon>Neisseriaceae</taxon>
        <taxon>Snodgrassella</taxon>
    </lineage>
</organism>
<feature type="transmembrane region" description="Helical" evidence="8">
    <location>
        <begin position="95"/>
        <end position="116"/>
    </location>
</feature>
<keyword evidence="3" id="KW-0813">Transport</keyword>
<dbReference type="InterPro" id="IPR000522">
    <property type="entry name" value="ABC_transptr_permease_BtuC"/>
</dbReference>
<comment type="subcellular location">
    <subcellularLocation>
        <location evidence="1">Cell membrane</location>
        <topology evidence="1">Multi-pass membrane protein</topology>
    </subcellularLocation>
</comment>
<feature type="transmembrane region" description="Helical" evidence="8">
    <location>
        <begin position="263"/>
        <end position="282"/>
    </location>
</feature>
<comment type="similarity">
    <text evidence="2">Belongs to the binding-protein-dependent transport system permease family. FecCD subfamily.</text>
</comment>
<proteinExistence type="inferred from homology"/>
<sequence length="315" mass="35060">MMNRKFWLLCAGIAGLAVFFMLFDSGLDFEYVLPKRLLRLATILLAGICIAVSSVVFQTLVTNRILTPAIMGYEAVYLFWQVLLLFFLGQSSLGLLGLNGNFFASVGLMLFYSWLIHHYLLPRARHSLWLLLLFGMVLTMVITTLTQFIVLKISPGEFSVFQGINYASFNHSETQTLLYAFVAILAVGLVGYPYLTTLDVMALGEEQSVSLGVDYARYVRWGFGLIAVLVAVSTSLVGPTAFMGVFIANMAYAFAGHYQHKRILLFASAVAIAVFLIAQILVEHVFNYKTTVSILINLICGVYFLLLIVRHRGMA</sequence>
<reference evidence="9 10" key="1">
    <citation type="journal article" date="2014" name="PLoS Genet.">
        <title>Hidden diversity in honey bee gut symbionts detected by single-cell genomics.</title>
        <authorList>
            <person name="Engel P."/>
            <person name="Stepanauskas R."/>
            <person name="Moran N."/>
        </authorList>
    </citation>
    <scope>NUCLEOTIDE SEQUENCE [LARGE SCALE GENOMIC DNA]</scope>
    <source>
        <strain evidence="9 10">SCGC AB-598-J21</strain>
    </source>
</reference>
<dbReference type="PANTHER" id="PTHR30472:SF19">
    <property type="entry name" value="PETROBACTIN IMPORT SYSTEM PERMEASE PROTEIN YCLO"/>
    <property type="match status" value="1"/>
</dbReference>
<dbReference type="Gene3D" id="1.10.3470.10">
    <property type="entry name" value="ABC transporter involved in vitamin B12 uptake, BtuC"/>
    <property type="match status" value="1"/>
</dbReference>
<comment type="caution">
    <text evidence="9">The sequence shown here is derived from an EMBL/GenBank/DDBJ whole genome shotgun (WGS) entry which is preliminary data.</text>
</comment>
<dbReference type="GO" id="GO:0033214">
    <property type="term" value="P:siderophore-iron import into cell"/>
    <property type="evidence" value="ECO:0007669"/>
    <property type="project" value="TreeGrafter"/>
</dbReference>
<evidence type="ECO:0000256" key="2">
    <source>
        <dbReference type="ARBA" id="ARBA00007935"/>
    </source>
</evidence>
<evidence type="ECO:0000313" key="9">
    <source>
        <dbReference type="EMBL" id="KEQ00235.1"/>
    </source>
</evidence>
<name>A0A074VCP1_9NEIS</name>
<evidence type="ECO:0000256" key="3">
    <source>
        <dbReference type="ARBA" id="ARBA00022448"/>
    </source>
</evidence>
<feature type="transmembrane region" description="Helical" evidence="8">
    <location>
        <begin position="37"/>
        <end position="57"/>
    </location>
</feature>
<dbReference type="EMBL" id="AVQL01000453">
    <property type="protein sequence ID" value="KEQ00235.1"/>
    <property type="molecule type" value="Genomic_DNA"/>
</dbReference>
<gene>
    <name evidence="9" type="ORF">SASC598J21_019360</name>
</gene>
<keyword evidence="6 8" id="KW-1133">Transmembrane helix</keyword>
<evidence type="ECO:0000256" key="7">
    <source>
        <dbReference type="ARBA" id="ARBA00023136"/>
    </source>
</evidence>
<dbReference type="PANTHER" id="PTHR30472">
    <property type="entry name" value="FERRIC ENTEROBACTIN TRANSPORT SYSTEM PERMEASE PROTEIN"/>
    <property type="match status" value="1"/>
</dbReference>
<evidence type="ECO:0000256" key="1">
    <source>
        <dbReference type="ARBA" id="ARBA00004651"/>
    </source>
</evidence>